<dbReference type="OrthoDB" id="2018754at2759"/>
<accession>A0A087HNG2</accession>
<proteinExistence type="predicted"/>
<evidence type="ECO:0000313" key="1">
    <source>
        <dbReference type="EMBL" id="KFK43664.1"/>
    </source>
</evidence>
<protein>
    <submittedName>
        <fullName evidence="1">Uncharacterized protein</fullName>
    </submittedName>
</protein>
<sequence length="74" mass="8036">MSSDLVLSGNSIGSEVLGSCHNEESNIQHLSVAWGTCGDTYNRHKDPLFRELLFVSGNDGVTVHAFCCFKDSSD</sequence>
<organism evidence="1 2">
    <name type="scientific">Arabis alpina</name>
    <name type="common">Alpine rock-cress</name>
    <dbReference type="NCBI Taxonomy" id="50452"/>
    <lineage>
        <taxon>Eukaryota</taxon>
        <taxon>Viridiplantae</taxon>
        <taxon>Streptophyta</taxon>
        <taxon>Embryophyta</taxon>
        <taxon>Tracheophyta</taxon>
        <taxon>Spermatophyta</taxon>
        <taxon>Magnoliopsida</taxon>
        <taxon>eudicotyledons</taxon>
        <taxon>Gunneridae</taxon>
        <taxon>Pentapetalae</taxon>
        <taxon>rosids</taxon>
        <taxon>malvids</taxon>
        <taxon>Brassicales</taxon>
        <taxon>Brassicaceae</taxon>
        <taxon>Arabideae</taxon>
        <taxon>Arabis</taxon>
    </lineage>
</organism>
<keyword evidence="2" id="KW-1185">Reference proteome</keyword>
<evidence type="ECO:0000313" key="2">
    <source>
        <dbReference type="Proteomes" id="UP000029120"/>
    </source>
</evidence>
<gene>
    <name evidence="1" type="ordered locus">AALP_Aa1g157000</name>
</gene>
<dbReference type="Gramene" id="KFK43664">
    <property type="protein sequence ID" value="KFK43664"/>
    <property type="gene ID" value="AALP_AA1G157000"/>
</dbReference>
<dbReference type="EMBL" id="CM002869">
    <property type="protein sequence ID" value="KFK43664.1"/>
    <property type="molecule type" value="Genomic_DNA"/>
</dbReference>
<dbReference type="Proteomes" id="UP000029120">
    <property type="component" value="Chromosome 1"/>
</dbReference>
<reference evidence="2" key="1">
    <citation type="journal article" date="2015" name="Nat. Plants">
        <title>Genome expansion of Arabis alpina linked with retrotransposition and reduced symmetric DNA methylation.</title>
        <authorList>
            <person name="Willing E.M."/>
            <person name="Rawat V."/>
            <person name="Mandakova T."/>
            <person name="Maumus F."/>
            <person name="James G.V."/>
            <person name="Nordstroem K.J."/>
            <person name="Becker C."/>
            <person name="Warthmann N."/>
            <person name="Chica C."/>
            <person name="Szarzynska B."/>
            <person name="Zytnicki M."/>
            <person name="Albani M.C."/>
            <person name="Kiefer C."/>
            <person name="Bergonzi S."/>
            <person name="Castaings L."/>
            <person name="Mateos J.L."/>
            <person name="Berns M.C."/>
            <person name="Bujdoso N."/>
            <person name="Piofczyk T."/>
            <person name="de Lorenzo L."/>
            <person name="Barrero-Sicilia C."/>
            <person name="Mateos I."/>
            <person name="Piednoel M."/>
            <person name="Hagmann J."/>
            <person name="Chen-Min-Tao R."/>
            <person name="Iglesias-Fernandez R."/>
            <person name="Schuster S.C."/>
            <person name="Alonso-Blanco C."/>
            <person name="Roudier F."/>
            <person name="Carbonero P."/>
            <person name="Paz-Ares J."/>
            <person name="Davis S.J."/>
            <person name="Pecinka A."/>
            <person name="Quesneville H."/>
            <person name="Colot V."/>
            <person name="Lysak M.A."/>
            <person name="Weigel D."/>
            <person name="Coupland G."/>
            <person name="Schneeberger K."/>
        </authorList>
    </citation>
    <scope>NUCLEOTIDE SEQUENCE [LARGE SCALE GENOMIC DNA]</scope>
    <source>
        <strain evidence="2">cv. Pajares</strain>
    </source>
</reference>
<dbReference type="AlphaFoldDB" id="A0A087HNG2"/>
<name>A0A087HNG2_ARAAL</name>